<proteinExistence type="predicted"/>
<dbReference type="SUPFAM" id="SSF56112">
    <property type="entry name" value="Protein kinase-like (PK-like)"/>
    <property type="match status" value="1"/>
</dbReference>
<evidence type="ECO:0000313" key="3">
    <source>
        <dbReference type="Proteomes" id="UP000283509"/>
    </source>
</evidence>
<dbReference type="Proteomes" id="UP000283509">
    <property type="component" value="Unassembled WGS sequence"/>
</dbReference>
<dbReference type="AlphaFoldDB" id="A0A3R7PP40"/>
<dbReference type="InterPro" id="IPR015897">
    <property type="entry name" value="CHK_kinase-like"/>
</dbReference>
<protein>
    <recommendedName>
        <fullName evidence="1">CHK kinase-like domain-containing protein</fullName>
    </recommendedName>
</protein>
<evidence type="ECO:0000313" key="2">
    <source>
        <dbReference type="EMBL" id="ROT72735.1"/>
    </source>
</evidence>
<evidence type="ECO:0000259" key="1">
    <source>
        <dbReference type="SMART" id="SM00587"/>
    </source>
</evidence>
<comment type="caution">
    <text evidence="2">The sequence shown here is derived from an EMBL/GenBank/DDBJ whole genome shotgun (WGS) entry which is preliminary data.</text>
</comment>
<accession>A0A3R7PP40</accession>
<dbReference type="OrthoDB" id="411145at2759"/>
<reference evidence="2 3" key="1">
    <citation type="submission" date="2018-04" db="EMBL/GenBank/DDBJ databases">
        <authorList>
            <person name="Zhang X."/>
            <person name="Yuan J."/>
            <person name="Li F."/>
            <person name="Xiang J."/>
        </authorList>
    </citation>
    <scope>NUCLEOTIDE SEQUENCE [LARGE SCALE GENOMIC DNA]</scope>
    <source>
        <tissue evidence="2">Muscle</tissue>
    </source>
</reference>
<gene>
    <name evidence="2" type="ORF">C7M84_008850</name>
</gene>
<dbReference type="EMBL" id="QCYY01002114">
    <property type="protein sequence ID" value="ROT72735.1"/>
    <property type="molecule type" value="Genomic_DNA"/>
</dbReference>
<dbReference type="Gene3D" id="3.90.1200.10">
    <property type="match status" value="1"/>
</dbReference>
<dbReference type="PANTHER" id="PTHR11012">
    <property type="entry name" value="PROTEIN KINASE-LIKE DOMAIN-CONTAINING"/>
    <property type="match status" value="1"/>
</dbReference>
<reference evidence="2 3" key="2">
    <citation type="submission" date="2019-01" db="EMBL/GenBank/DDBJ databases">
        <title>The decoding of complex shrimp genome reveals the adaptation for benthos swimmer, frequently molting mechanism and breeding impact on genome.</title>
        <authorList>
            <person name="Sun Y."/>
            <person name="Gao Y."/>
            <person name="Yu Y."/>
        </authorList>
    </citation>
    <scope>NUCLEOTIDE SEQUENCE [LARGE SCALE GENOMIC DNA]</scope>
    <source>
        <tissue evidence="2">Muscle</tissue>
    </source>
</reference>
<feature type="domain" description="CHK kinase-like" evidence="1">
    <location>
        <begin position="134"/>
        <end position="327"/>
    </location>
</feature>
<dbReference type="InterPro" id="IPR004119">
    <property type="entry name" value="EcKL"/>
</dbReference>
<keyword evidence="3" id="KW-1185">Reference proteome</keyword>
<dbReference type="SMART" id="SM00587">
    <property type="entry name" value="CHK"/>
    <property type="match status" value="1"/>
</dbReference>
<dbReference type="PANTHER" id="PTHR11012:SF56">
    <property type="entry name" value="CHK KINASE-LIKE DOMAIN-CONTAINING PROTEIN-RELATED"/>
    <property type="match status" value="1"/>
</dbReference>
<name>A0A3R7PP40_PENVA</name>
<dbReference type="InterPro" id="IPR011009">
    <property type="entry name" value="Kinase-like_dom_sf"/>
</dbReference>
<dbReference type="Pfam" id="PF02958">
    <property type="entry name" value="EcKL"/>
    <property type="match status" value="1"/>
</dbReference>
<sequence length="426" mass="48254">MDYAERTKACHTLVTEEAVLEALKADKGVETQLTSWRIEDFTKFGDNYASIVTSVVVCFALDGVEEQTSYVVKVNPCHGYPNMEAATNIGFVKEAEFYGKLLPRLNAAMAEASLETLRLPKYYHSCLEVGKELLFLEDLRRRSFKMYDRRRGLDVAHAVLVLKELAKLHAASLLLQNEDPEYFQNTLLQKDWSNAFDGVIDVDVMFGGHFDNTVAMLEKIGGYETAIKWIQSTKPNIRGILGDQLEPSKYHVLCHGDAWNNNCLFRYNEAGDPEEVMLVDLQLNHRVSFGNDLNYFLYTSLAGDVRRPNLDALLETYRGHFNTVMEAGAGGKGCLSKVEVQKEFRSKNIIGAIFGMLTVNFVLLDPASLEKYAENDTKQGEGEKDLNKDFEKLKEYFLAMIDTNPLIRPRLLAMFDEFKEFGLIPT</sequence>
<organism evidence="2 3">
    <name type="scientific">Penaeus vannamei</name>
    <name type="common">Whiteleg shrimp</name>
    <name type="synonym">Litopenaeus vannamei</name>
    <dbReference type="NCBI Taxonomy" id="6689"/>
    <lineage>
        <taxon>Eukaryota</taxon>
        <taxon>Metazoa</taxon>
        <taxon>Ecdysozoa</taxon>
        <taxon>Arthropoda</taxon>
        <taxon>Crustacea</taxon>
        <taxon>Multicrustacea</taxon>
        <taxon>Malacostraca</taxon>
        <taxon>Eumalacostraca</taxon>
        <taxon>Eucarida</taxon>
        <taxon>Decapoda</taxon>
        <taxon>Dendrobranchiata</taxon>
        <taxon>Penaeoidea</taxon>
        <taxon>Penaeidae</taxon>
        <taxon>Penaeus</taxon>
    </lineage>
</organism>